<sequence length="65" mass="7737">MRTQFKAIPLPLRELVAEIDLPADMPKEMKRLLTEPGNMYEFVKEMIQFTESLTIDQKKFKEHLK</sequence>
<gene>
    <name evidence="1" type="ORF">LZZ85_27285</name>
</gene>
<keyword evidence="2" id="KW-1185">Reference proteome</keyword>
<dbReference type="RefSeq" id="WP_237877108.1">
    <property type="nucleotide sequence ID" value="NZ_JAKLTR010000030.1"/>
</dbReference>
<proteinExistence type="predicted"/>
<name>A0ABS9L080_9BACT</name>
<protein>
    <submittedName>
        <fullName evidence="1">Uncharacterized protein</fullName>
    </submittedName>
</protein>
<accession>A0ABS9L080</accession>
<organism evidence="1 2">
    <name type="scientific">Terrimonas ginsenosidimutans</name>
    <dbReference type="NCBI Taxonomy" id="2908004"/>
    <lineage>
        <taxon>Bacteria</taxon>
        <taxon>Pseudomonadati</taxon>
        <taxon>Bacteroidota</taxon>
        <taxon>Chitinophagia</taxon>
        <taxon>Chitinophagales</taxon>
        <taxon>Chitinophagaceae</taxon>
        <taxon>Terrimonas</taxon>
    </lineage>
</organism>
<evidence type="ECO:0000313" key="1">
    <source>
        <dbReference type="EMBL" id="MCG2618037.1"/>
    </source>
</evidence>
<dbReference type="EMBL" id="JAKLTR010000030">
    <property type="protein sequence ID" value="MCG2618037.1"/>
    <property type="molecule type" value="Genomic_DNA"/>
</dbReference>
<reference evidence="1" key="1">
    <citation type="submission" date="2022-01" db="EMBL/GenBank/DDBJ databases">
        <authorList>
            <person name="Jo J.-H."/>
            <person name="Im W.-T."/>
        </authorList>
    </citation>
    <scope>NUCLEOTIDE SEQUENCE</scope>
    <source>
        <strain evidence="1">NA20</strain>
    </source>
</reference>
<comment type="caution">
    <text evidence="1">The sequence shown here is derived from an EMBL/GenBank/DDBJ whole genome shotgun (WGS) entry which is preliminary data.</text>
</comment>
<evidence type="ECO:0000313" key="2">
    <source>
        <dbReference type="Proteomes" id="UP001165367"/>
    </source>
</evidence>
<dbReference type="Proteomes" id="UP001165367">
    <property type="component" value="Unassembled WGS sequence"/>
</dbReference>